<keyword evidence="5 10" id="KW-0812">Transmembrane</keyword>
<dbReference type="PaxDb" id="35128-Thaps6533"/>
<feature type="transmembrane region" description="Helical" evidence="10">
    <location>
        <begin position="572"/>
        <end position="593"/>
    </location>
</feature>
<feature type="transmembrane region" description="Helical" evidence="10">
    <location>
        <begin position="401"/>
        <end position="421"/>
    </location>
</feature>
<dbReference type="eggNOG" id="KOG2552">
    <property type="taxonomic scope" value="Eukaryota"/>
</dbReference>
<keyword evidence="7 10" id="KW-1133">Transmembrane helix</keyword>
<sequence length="661" mass="73253">MKICRLRKDCKVFDRDDEDLSVLTVLVLVLVIVVAIVLLLVQATATILRFFTSCVVFPPGVGDTSSSSSLLTQLLGRGILPSIRAAVLDPIHTWSHLEEACFWKDNAPSLWMDVAVAHSTVGNSADASDDVVRKAKGGYSAIYTPGTRIVSPPLVVAFLGETLVCPSIHINTTLLWVIQQLLLLAADGIGALCIYHIGKRICEMEEKSEEGEIERQTTSSKNTLGERSTDLMVPEILRPERGWVFGLAYKVLLSDESLGILEKRPEKQKTDKAANSNGNSSYVTNDHYQQILTLQLVPLVASIVYFSNPISMIANATGSLRSLWDALLLLSLYYATLPPTTLTKEGAPIKRPSASKSALSLALATYVDLAYAVFLLPILLWRGSLSEKPSQVNQHHDWKTVLVLFLSYLGGLHLLASALVGGDWNEYKQVMLQTVLPNVSFVEQDSSGSVPGPCMGLHWYFFVQMFDRFQPYFVVLINGIPAMFPIPLVIRLHRYPAVLVATFQLLWSIFRPTTTVHTLALALILALLSPRSLVRMGNPSLISFFALPVTVILFVTFHRMWLVTGNGNPNYIFFQCLAYGLFVALILQDFVSATVKRDKVRRMVVKGDTKVKQSTIETEGEEKMQSFFDEVNAKEASRCGKEVKDDTQENDNKPEPAVVFL</sequence>
<dbReference type="GO" id="GO:0016255">
    <property type="term" value="P:attachment of GPI anchor to protein"/>
    <property type="evidence" value="ECO:0000318"/>
    <property type="project" value="GO_Central"/>
</dbReference>
<evidence type="ECO:0000256" key="1">
    <source>
        <dbReference type="ARBA" id="ARBA00004477"/>
    </source>
</evidence>
<dbReference type="InParanoid" id="B8C4L2"/>
<feature type="compositionally biased region" description="Basic and acidic residues" evidence="9">
    <location>
        <begin position="638"/>
        <end position="654"/>
    </location>
</feature>
<evidence type="ECO:0008006" key="13">
    <source>
        <dbReference type="Google" id="ProtNLM"/>
    </source>
</evidence>
<feature type="transmembrane region" description="Helical" evidence="10">
    <location>
        <begin position="540"/>
        <end position="560"/>
    </location>
</feature>
<dbReference type="UniPathway" id="UPA00196"/>
<dbReference type="InterPro" id="IPR009600">
    <property type="entry name" value="PIG-U"/>
</dbReference>
<proteinExistence type="inferred from homology"/>
<dbReference type="GeneID" id="7446339"/>
<comment type="pathway">
    <text evidence="2">Glycolipid biosynthesis; glycosylphosphatidylinositol-anchor biosynthesis.</text>
</comment>
<feature type="transmembrane region" description="Helical" evidence="10">
    <location>
        <begin position="505"/>
        <end position="528"/>
    </location>
</feature>
<dbReference type="EMBL" id="CM000643">
    <property type="protein sequence ID" value="EED91345.1"/>
    <property type="molecule type" value="Genomic_DNA"/>
</dbReference>
<feature type="transmembrane region" description="Helical" evidence="10">
    <location>
        <begin position="472"/>
        <end position="493"/>
    </location>
</feature>
<dbReference type="GO" id="GO:0006506">
    <property type="term" value="P:GPI anchor biosynthetic process"/>
    <property type="evidence" value="ECO:0007669"/>
    <property type="project" value="UniProtKB-UniPathway"/>
</dbReference>
<evidence type="ECO:0000256" key="5">
    <source>
        <dbReference type="ARBA" id="ARBA00022692"/>
    </source>
</evidence>
<evidence type="ECO:0000256" key="4">
    <source>
        <dbReference type="ARBA" id="ARBA00022502"/>
    </source>
</evidence>
<dbReference type="GO" id="GO:0042765">
    <property type="term" value="C:GPI-anchor transamidase complex"/>
    <property type="evidence" value="ECO:0000318"/>
    <property type="project" value="GO_Central"/>
</dbReference>
<dbReference type="AlphaFoldDB" id="B8C4L2"/>
<dbReference type="STRING" id="35128.B8C4L2"/>
<reference evidence="11 12" key="1">
    <citation type="journal article" date="2004" name="Science">
        <title>The genome of the diatom Thalassiosira pseudonana: ecology, evolution, and metabolism.</title>
        <authorList>
            <person name="Armbrust E.V."/>
            <person name="Berges J.A."/>
            <person name="Bowler C."/>
            <person name="Green B.R."/>
            <person name="Martinez D."/>
            <person name="Putnam N.H."/>
            <person name="Zhou S."/>
            <person name="Allen A.E."/>
            <person name="Apt K.E."/>
            <person name="Bechner M."/>
            <person name="Brzezinski M.A."/>
            <person name="Chaal B.K."/>
            <person name="Chiovitti A."/>
            <person name="Davis A.K."/>
            <person name="Demarest M.S."/>
            <person name="Detter J.C."/>
            <person name="Glavina T."/>
            <person name="Goodstein D."/>
            <person name="Hadi M.Z."/>
            <person name="Hellsten U."/>
            <person name="Hildebrand M."/>
            <person name="Jenkins B.D."/>
            <person name="Jurka J."/>
            <person name="Kapitonov V.V."/>
            <person name="Kroger N."/>
            <person name="Lau W.W."/>
            <person name="Lane T.W."/>
            <person name="Larimer F.W."/>
            <person name="Lippmeier J.C."/>
            <person name="Lucas S."/>
            <person name="Medina M."/>
            <person name="Montsant A."/>
            <person name="Obornik M."/>
            <person name="Parker M.S."/>
            <person name="Palenik B."/>
            <person name="Pazour G.J."/>
            <person name="Richardson P.M."/>
            <person name="Rynearson T.A."/>
            <person name="Saito M.A."/>
            <person name="Schwartz D.C."/>
            <person name="Thamatrakoln K."/>
            <person name="Valentin K."/>
            <person name="Vardi A."/>
            <person name="Wilkerson F.P."/>
            <person name="Rokhsar D.S."/>
        </authorList>
    </citation>
    <scope>NUCLEOTIDE SEQUENCE [LARGE SCALE GENOMIC DNA]</scope>
    <source>
        <strain evidence="11 12">CCMP1335</strain>
    </source>
</reference>
<feature type="region of interest" description="Disordered" evidence="9">
    <location>
        <begin position="638"/>
        <end position="661"/>
    </location>
</feature>
<dbReference type="RefSeq" id="XP_002291238.1">
    <property type="nucleotide sequence ID" value="XM_002291202.1"/>
</dbReference>
<accession>B8C4L2</accession>
<comment type="similarity">
    <text evidence="3">Belongs to the PIGU family.</text>
</comment>
<evidence type="ECO:0000256" key="3">
    <source>
        <dbReference type="ARBA" id="ARBA00010026"/>
    </source>
</evidence>
<evidence type="ECO:0000313" key="12">
    <source>
        <dbReference type="Proteomes" id="UP000001449"/>
    </source>
</evidence>
<dbReference type="Proteomes" id="UP000001449">
    <property type="component" value="Chromosome 6"/>
</dbReference>
<evidence type="ECO:0000256" key="8">
    <source>
        <dbReference type="ARBA" id="ARBA00023136"/>
    </source>
</evidence>
<dbReference type="PANTHER" id="PTHR13121:SF0">
    <property type="entry name" value="PHOSPHATIDYLINOSITOL GLYCAN ANCHOR BIOSYNTHESIS CLASS U PROTEIN"/>
    <property type="match status" value="1"/>
</dbReference>
<evidence type="ECO:0000256" key="10">
    <source>
        <dbReference type="SAM" id="Phobius"/>
    </source>
</evidence>
<keyword evidence="4" id="KW-0337">GPI-anchor biosynthesis</keyword>
<keyword evidence="8 10" id="KW-0472">Membrane</keyword>
<evidence type="ECO:0000256" key="2">
    <source>
        <dbReference type="ARBA" id="ARBA00004687"/>
    </source>
</evidence>
<evidence type="ECO:0000256" key="7">
    <source>
        <dbReference type="ARBA" id="ARBA00022989"/>
    </source>
</evidence>
<dbReference type="Pfam" id="PF06728">
    <property type="entry name" value="PIG-U"/>
    <property type="match status" value="1"/>
</dbReference>
<evidence type="ECO:0000313" key="11">
    <source>
        <dbReference type="EMBL" id="EED91345.1"/>
    </source>
</evidence>
<keyword evidence="6" id="KW-0256">Endoplasmic reticulum</keyword>
<protein>
    <recommendedName>
        <fullName evidence="13">GPI transamidase subunit PIG-U</fullName>
    </recommendedName>
</protein>
<keyword evidence="12" id="KW-1185">Reference proteome</keyword>
<gene>
    <name evidence="11" type="ORF">THAPSDRAFT_6533</name>
</gene>
<dbReference type="KEGG" id="tps:THAPSDRAFT_6533"/>
<dbReference type="HOGENOM" id="CLU_415356_0_0_1"/>
<name>B8C4L2_THAPS</name>
<dbReference type="PANTHER" id="PTHR13121">
    <property type="entry name" value="GPI TRANSAMIDASE COMPONENT PIG-U"/>
    <property type="match status" value="1"/>
</dbReference>
<organism evidence="11 12">
    <name type="scientific">Thalassiosira pseudonana</name>
    <name type="common">Marine diatom</name>
    <name type="synonym">Cyclotella nana</name>
    <dbReference type="NCBI Taxonomy" id="35128"/>
    <lineage>
        <taxon>Eukaryota</taxon>
        <taxon>Sar</taxon>
        <taxon>Stramenopiles</taxon>
        <taxon>Ochrophyta</taxon>
        <taxon>Bacillariophyta</taxon>
        <taxon>Coscinodiscophyceae</taxon>
        <taxon>Thalassiosirophycidae</taxon>
        <taxon>Thalassiosirales</taxon>
        <taxon>Thalassiosiraceae</taxon>
        <taxon>Thalassiosira</taxon>
    </lineage>
</organism>
<feature type="transmembrane region" description="Helical" evidence="10">
    <location>
        <begin position="20"/>
        <end position="41"/>
    </location>
</feature>
<feature type="transmembrane region" description="Helical" evidence="10">
    <location>
        <begin position="174"/>
        <end position="197"/>
    </location>
</feature>
<evidence type="ECO:0000256" key="6">
    <source>
        <dbReference type="ARBA" id="ARBA00022824"/>
    </source>
</evidence>
<evidence type="ECO:0000256" key="9">
    <source>
        <dbReference type="SAM" id="MobiDB-lite"/>
    </source>
</evidence>
<reference evidence="11 12" key="2">
    <citation type="journal article" date="2008" name="Nature">
        <title>The Phaeodactylum genome reveals the evolutionary history of diatom genomes.</title>
        <authorList>
            <person name="Bowler C."/>
            <person name="Allen A.E."/>
            <person name="Badger J.H."/>
            <person name="Grimwood J."/>
            <person name="Jabbari K."/>
            <person name="Kuo A."/>
            <person name="Maheswari U."/>
            <person name="Martens C."/>
            <person name="Maumus F."/>
            <person name="Otillar R.P."/>
            <person name="Rayko E."/>
            <person name="Salamov A."/>
            <person name="Vandepoele K."/>
            <person name="Beszteri B."/>
            <person name="Gruber A."/>
            <person name="Heijde M."/>
            <person name="Katinka M."/>
            <person name="Mock T."/>
            <person name="Valentin K."/>
            <person name="Verret F."/>
            <person name="Berges J.A."/>
            <person name="Brownlee C."/>
            <person name="Cadoret J.P."/>
            <person name="Chiovitti A."/>
            <person name="Choi C.J."/>
            <person name="Coesel S."/>
            <person name="De Martino A."/>
            <person name="Detter J.C."/>
            <person name="Durkin C."/>
            <person name="Falciatore A."/>
            <person name="Fournet J."/>
            <person name="Haruta M."/>
            <person name="Huysman M.J."/>
            <person name="Jenkins B.D."/>
            <person name="Jiroutova K."/>
            <person name="Jorgensen R.E."/>
            <person name="Joubert Y."/>
            <person name="Kaplan A."/>
            <person name="Kroger N."/>
            <person name="Kroth P.G."/>
            <person name="La Roche J."/>
            <person name="Lindquist E."/>
            <person name="Lommer M."/>
            <person name="Martin-Jezequel V."/>
            <person name="Lopez P.J."/>
            <person name="Lucas S."/>
            <person name="Mangogna M."/>
            <person name="McGinnis K."/>
            <person name="Medlin L.K."/>
            <person name="Montsant A."/>
            <person name="Oudot-Le Secq M.P."/>
            <person name="Napoli C."/>
            <person name="Obornik M."/>
            <person name="Parker M.S."/>
            <person name="Petit J.L."/>
            <person name="Porcel B.M."/>
            <person name="Poulsen N."/>
            <person name="Robison M."/>
            <person name="Rychlewski L."/>
            <person name="Rynearson T.A."/>
            <person name="Schmutz J."/>
            <person name="Shapiro H."/>
            <person name="Siaut M."/>
            <person name="Stanley M."/>
            <person name="Sussman M.R."/>
            <person name="Taylor A.R."/>
            <person name="Vardi A."/>
            <person name="von Dassow P."/>
            <person name="Vyverman W."/>
            <person name="Willis A."/>
            <person name="Wyrwicz L.S."/>
            <person name="Rokhsar D.S."/>
            <person name="Weissenbach J."/>
            <person name="Armbrust E.V."/>
            <person name="Green B.R."/>
            <person name="Van de Peer Y."/>
            <person name="Grigoriev I.V."/>
        </authorList>
    </citation>
    <scope>NUCLEOTIDE SEQUENCE [LARGE SCALE GENOMIC DNA]</scope>
    <source>
        <strain evidence="11 12">CCMP1335</strain>
    </source>
</reference>
<feature type="transmembrane region" description="Helical" evidence="10">
    <location>
        <begin position="358"/>
        <end position="381"/>
    </location>
</feature>
<dbReference type="OMA" id="FVTFHRM"/>
<comment type="subcellular location">
    <subcellularLocation>
        <location evidence="1">Endoplasmic reticulum membrane</location>
        <topology evidence="1">Multi-pass membrane protein</topology>
    </subcellularLocation>
</comment>